<dbReference type="AlphaFoldDB" id="A0A9R1CVW7"/>
<reference evidence="3" key="1">
    <citation type="journal article" date="2022" name="Int. J. Syst. Evol. Microbiol.">
        <title>Prevotella lacticifex sp. nov., isolated from the rumen of cows.</title>
        <authorList>
            <person name="Shinkai T."/>
            <person name="Ikeyama N."/>
            <person name="Kumagai M."/>
            <person name="Ohmori H."/>
            <person name="Sakamoto M."/>
            <person name="Ohkuma M."/>
            <person name="Mitsumori M."/>
        </authorList>
    </citation>
    <scope>NUCLEOTIDE SEQUENCE</scope>
    <source>
        <strain evidence="3">R5076</strain>
    </source>
</reference>
<dbReference type="GeneID" id="72467488"/>
<evidence type="ECO:0000313" key="4">
    <source>
        <dbReference type="Proteomes" id="UP000825483"/>
    </source>
</evidence>
<protein>
    <recommendedName>
        <fullName evidence="2">Right handed beta helix domain-containing protein</fullName>
    </recommendedName>
</protein>
<dbReference type="SMART" id="SM00710">
    <property type="entry name" value="PbH1"/>
    <property type="match status" value="8"/>
</dbReference>
<gene>
    <name evidence="3" type="ORF">PRLR5076_13280</name>
</gene>
<evidence type="ECO:0000256" key="1">
    <source>
        <dbReference type="SAM" id="SignalP"/>
    </source>
</evidence>
<keyword evidence="1" id="KW-0732">Signal</keyword>
<proteinExistence type="predicted"/>
<dbReference type="InterPro" id="IPR011050">
    <property type="entry name" value="Pectin_lyase_fold/virulence"/>
</dbReference>
<dbReference type="PANTHER" id="PTHR36453">
    <property type="entry name" value="SECRETED PROTEIN-RELATED"/>
    <property type="match status" value="1"/>
</dbReference>
<accession>A0A9R1CVW7</accession>
<comment type="caution">
    <text evidence="3">The sequence shown here is derived from an EMBL/GenBank/DDBJ whole genome shotgun (WGS) entry which is preliminary data.</text>
</comment>
<feature type="signal peptide" evidence="1">
    <location>
        <begin position="1"/>
        <end position="20"/>
    </location>
</feature>
<dbReference type="EMBL" id="BPUB01000001">
    <property type="protein sequence ID" value="GJG58477.1"/>
    <property type="molecule type" value="Genomic_DNA"/>
</dbReference>
<dbReference type="PANTHER" id="PTHR36453:SF1">
    <property type="entry name" value="RIGHT HANDED BETA HELIX DOMAIN-CONTAINING PROTEIN"/>
    <property type="match status" value="1"/>
</dbReference>
<dbReference type="InterPro" id="IPR006626">
    <property type="entry name" value="PbH1"/>
</dbReference>
<dbReference type="Proteomes" id="UP000825483">
    <property type="component" value="Unassembled WGS sequence"/>
</dbReference>
<dbReference type="InterPro" id="IPR012334">
    <property type="entry name" value="Pectin_lyas_fold"/>
</dbReference>
<name>A0A9R1CVW7_9BACT</name>
<dbReference type="InterPro" id="IPR039448">
    <property type="entry name" value="Beta_helix"/>
</dbReference>
<evidence type="ECO:0000259" key="2">
    <source>
        <dbReference type="Pfam" id="PF13229"/>
    </source>
</evidence>
<keyword evidence="4" id="KW-1185">Reference proteome</keyword>
<dbReference type="Gene3D" id="2.160.20.10">
    <property type="entry name" value="Single-stranded right-handed beta-helix, Pectin lyase-like"/>
    <property type="match status" value="2"/>
</dbReference>
<evidence type="ECO:0000313" key="3">
    <source>
        <dbReference type="EMBL" id="GJG58477.1"/>
    </source>
</evidence>
<sequence>MHRIIVIIATIVSVAVTAVAQTQIYVAPTAAAGGDGSRARPFSSVAEAIHKATAVKGRKVTVNVLPGNYLLTAPIEITASAAAAITVRGTGSSPSRIIGGRPLSGWRPIGNGIMATVYSPKDTADSDIRQLYVDGLRAQSARTPNDGWITVSDMRQQRTADGVNHIDIMFSKSDLRRLAVLSANETKAMRVRFFHNWDVTTWRPTTVNVLSSTMQFSGPGVFTPPLNPIQKGSRCVFLDYPEAVDSAGEWSFDRSRRRIIYKPRHGETIGEAFVPTLSRLLTIHGSQTKPVSNITFENIDFECTAHTTPADGDGPTQAAASWPAAIDIAGASGIVFRDCVIRNTGESAIWFHDNTHGSSVVHCYFYDLGASAVKIGEPTFNAHEATVPYAITVDNNIIHHCGQEMPCAAGVLLLQARGVSITHNDIGDLYYSGISAGWTWGYNSATQHSAIADNTIAYNNIHHIGWRQTSDMGGIYTLGEQPRSTIKGNIVHDVLSYDYGGWGIYTDEGSSYLTITDNLVYNTKNGSYNHHYGKANIIKNNIFANGTYYQMQYSRIESTVSFTFTNNIVYYTSGTTLTGNWLKGNIVMDNNIYFNPNGHYDFAGLSWRDWQQHHDAHSLTVDPLFVAPARGDFHFVSTENVRRIGFQPFDYSQAGVYGSAAWRQKAQLPAATVARFAAMGSADGVNRELVY</sequence>
<feature type="chain" id="PRO_5040503807" description="Right handed beta helix domain-containing protein" evidence="1">
    <location>
        <begin position="21"/>
        <end position="691"/>
    </location>
</feature>
<organism evidence="3 4">
    <name type="scientific">Prevotella lacticifex</name>
    <dbReference type="NCBI Taxonomy" id="2854755"/>
    <lineage>
        <taxon>Bacteria</taxon>
        <taxon>Pseudomonadati</taxon>
        <taxon>Bacteroidota</taxon>
        <taxon>Bacteroidia</taxon>
        <taxon>Bacteroidales</taxon>
        <taxon>Prevotellaceae</taxon>
        <taxon>Prevotella</taxon>
    </lineage>
</organism>
<dbReference type="Pfam" id="PF13229">
    <property type="entry name" value="Beta_helix"/>
    <property type="match status" value="1"/>
</dbReference>
<dbReference type="SUPFAM" id="SSF51126">
    <property type="entry name" value="Pectin lyase-like"/>
    <property type="match status" value="1"/>
</dbReference>
<feature type="domain" description="Right handed beta helix" evidence="2">
    <location>
        <begin position="325"/>
        <end position="492"/>
    </location>
</feature>
<dbReference type="RefSeq" id="WP_223929245.1">
    <property type="nucleotide sequence ID" value="NZ_BPTU01000001.1"/>
</dbReference>